<dbReference type="GO" id="GO:0003723">
    <property type="term" value="F:RNA binding"/>
    <property type="evidence" value="ECO:0007669"/>
    <property type="project" value="TreeGrafter"/>
</dbReference>
<dbReference type="Gene3D" id="2.30.30.750">
    <property type="match status" value="1"/>
</dbReference>
<dbReference type="InterPro" id="IPR027073">
    <property type="entry name" value="5_3_exoribonuclease"/>
</dbReference>
<evidence type="ECO:0000259" key="7">
    <source>
        <dbReference type="Pfam" id="PF18129"/>
    </source>
</evidence>
<protein>
    <submittedName>
        <fullName evidence="11">5'-3' exoribonuclease 1</fullName>
    </submittedName>
</protein>
<dbReference type="Gene3D" id="1.25.40.1050">
    <property type="match status" value="1"/>
</dbReference>
<dbReference type="STRING" id="70415.A0A5S6QVZ3"/>
<keyword evidence="10" id="KW-1185">Reference proteome</keyword>
<dbReference type="PANTHER" id="PTHR12341:SF7">
    <property type="entry name" value="5'-3' EXORIBONUCLEASE 1"/>
    <property type="match status" value="1"/>
</dbReference>
<dbReference type="GO" id="GO:0004534">
    <property type="term" value="F:5'-3' RNA exonuclease activity"/>
    <property type="evidence" value="ECO:0007669"/>
    <property type="project" value="TreeGrafter"/>
</dbReference>
<dbReference type="InterPro" id="IPR047007">
    <property type="entry name" value="XRN1_D1_sf"/>
</dbReference>
<feature type="domain" description="Exoribonuclease Xrn1 D2/D3" evidence="9">
    <location>
        <begin position="823"/>
        <end position="993"/>
    </location>
</feature>
<evidence type="ECO:0000259" key="8">
    <source>
        <dbReference type="Pfam" id="PF18332"/>
    </source>
</evidence>
<dbReference type="GO" id="GO:0016075">
    <property type="term" value="P:rRNA catabolic process"/>
    <property type="evidence" value="ECO:0007669"/>
    <property type="project" value="TreeGrafter"/>
</dbReference>
<evidence type="ECO:0000313" key="10">
    <source>
        <dbReference type="Proteomes" id="UP000046395"/>
    </source>
</evidence>
<keyword evidence="3" id="KW-0269">Exonuclease</keyword>
<evidence type="ECO:0000256" key="2">
    <source>
        <dbReference type="ARBA" id="ARBA00022801"/>
    </source>
</evidence>
<feature type="domain" description="Xrn1 N-terminal" evidence="5">
    <location>
        <begin position="6"/>
        <end position="221"/>
    </location>
</feature>
<feature type="domain" description="5'-3' exoribonuclease 1 SH3-like" evidence="7">
    <location>
        <begin position="1063"/>
        <end position="1133"/>
    </location>
</feature>
<evidence type="ECO:0000313" key="11">
    <source>
        <dbReference type="WBParaSite" id="TMUE_3000011278.1"/>
    </source>
</evidence>
<dbReference type="Pfam" id="PF18334">
    <property type="entry name" value="XRN1_D2_D3"/>
    <property type="match status" value="1"/>
</dbReference>
<name>A0A5S6QVZ3_TRIMR</name>
<evidence type="ECO:0000259" key="9">
    <source>
        <dbReference type="Pfam" id="PF18334"/>
    </source>
</evidence>
<dbReference type="GO" id="GO:0000956">
    <property type="term" value="P:nuclear-transcribed mRNA catabolic process"/>
    <property type="evidence" value="ECO:0007669"/>
    <property type="project" value="TreeGrafter"/>
</dbReference>
<evidence type="ECO:0000256" key="4">
    <source>
        <dbReference type="ARBA" id="ARBA00038299"/>
    </source>
</evidence>
<dbReference type="PANTHER" id="PTHR12341">
    <property type="entry name" value="5'-&gt;3' EXORIBONUCLEASE"/>
    <property type="match status" value="1"/>
</dbReference>
<evidence type="ECO:0000256" key="1">
    <source>
        <dbReference type="ARBA" id="ARBA00022722"/>
    </source>
</evidence>
<dbReference type="Pfam" id="PF18129">
    <property type="entry name" value="SH3_12"/>
    <property type="match status" value="1"/>
</dbReference>
<dbReference type="AlphaFoldDB" id="A0A5S6QVZ3"/>
<reference evidence="11" key="1">
    <citation type="submission" date="2019-12" db="UniProtKB">
        <authorList>
            <consortium name="WormBaseParasite"/>
        </authorList>
    </citation>
    <scope>IDENTIFICATION</scope>
</reference>
<dbReference type="Proteomes" id="UP000046395">
    <property type="component" value="Unassembled WGS sequence"/>
</dbReference>
<dbReference type="Pfam" id="PF18332">
    <property type="entry name" value="XRN1_D1"/>
    <property type="match status" value="1"/>
</dbReference>
<evidence type="ECO:0000259" key="6">
    <source>
        <dbReference type="Pfam" id="PF17846"/>
    </source>
</evidence>
<accession>A0A5S6QVZ3</accession>
<keyword evidence="2" id="KW-0378">Hydrolase</keyword>
<feature type="domain" description="5'-3' exoribonuclease 1 D1" evidence="8">
    <location>
        <begin position="671"/>
        <end position="799"/>
    </location>
</feature>
<dbReference type="WBParaSite" id="TMUE_3000011278.1">
    <property type="protein sequence ID" value="TMUE_3000011278.1"/>
    <property type="gene ID" value="WBGene00301271"/>
</dbReference>
<dbReference type="Gene3D" id="3.40.50.12390">
    <property type="match status" value="2"/>
</dbReference>
<dbReference type="InterPro" id="IPR047008">
    <property type="entry name" value="XRN1_SH3_sf"/>
</dbReference>
<dbReference type="InterPro" id="IPR041106">
    <property type="entry name" value="XRN1_D2_D3"/>
</dbReference>
<feature type="domain" description="Xrn1 helical" evidence="6">
    <location>
        <begin position="272"/>
        <end position="344"/>
    </location>
</feature>
<feature type="domain" description="Xrn1 helical" evidence="6">
    <location>
        <begin position="415"/>
        <end position="581"/>
    </location>
</feature>
<dbReference type="GO" id="GO:0005634">
    <property type="term" value="C:nucleus"/>
    <property type="evidence" value="ECO:0007669"/>
    <property type="project" value="TreeGrafter"/>
</dbReference>
<dbReference type="InterPro" id="IPR041412">
    <property type="entry name" value="Xrn1_helical"/>
</dbReference>
<dbReference type="Pfam" id="PF17846">
    <property type="entry name" value="XRN_M"/>
    <property type="match status" value="2"/>
</dbReference>
<evidence type="ECO:0000256" key="3">
    <source>
        <dbReference type="ARBA" id="ARBA00022839"/>
    </source>
</evidence>
<dbReference type="Gene3D" id="2.170.260.40">
    <property type="match status" value="1"/>
</dbReference>
<comment type="similarity">
    <text evidence="4">Belongs to the 5'-3' exonuclease family.</text>
</comment>
<evidence type="ECO:0000259" key="5">
    <source>
        <dbReference type="Pfam" id="PF03159"/>
    </source>
</evidence>
<dbReference type="InterPro" id="IPR004859">
    <property type="entry name" value="Xrn1_N"/>
</dbReference>
<proteinExistence type="inferred from homology"/>
<keyword evidence="1" id="KW-0540">Nuclease</keyword>
<sequence>MKSTGLVDILKDRYPCICQRTNDSEILFYDNLYLNLSRVMSSWHFRDLELRDVVDVESELLTKVSEFIEWIFALVKPTKVFFVATDGVSPVAKMNKQRARCFRLSEQAEYRSRDQQSCESFSCRFDLNCITPGSVFADKLHNHLKCYFEAKMNTDPVWRNVEVIYSGYDCPGDGEQKILCYIRYLRAQPTYNSSTKHCMYGLATDLIVLGLATHEPNFALLSGSSTPSGSEGTFIKSSTGSASKLDLLHFSLLRQYLSIEFAKLRLDYPLLFDFERCLDDWILLICLNGNDSVPRLKNVNAEALPQLWSMYMASFGKMQGHLSEEGRLNVQRLEVYFERLAEIDRLNFTETYDDLLWLRSKSAVQTEMTGVTALEQWCSDFWSACSLSANSKSSVLSRDHTEGWDRIMENEFLKYRINYYTANFNVEKVDASFMVELKVSYLQALQWTLKYYYDGVVSWNWFYPFHWSPFVTDLKCFQGEMFQFALGDPLLPFQYMLGVLPSKSFHLLPTAYQDLFDPSSPLAAFVPRESDAAWNEETEHPFADLNVPFIDVAILLEVTACRDHLLTDSERRRNRLGHCLVFQCPGEGQENYAKQKKADDFLDLYLCTPQLLPADVFDLSPDSVVHGLLPNAKVLFPSFNAFERSQVRPTIPPLITAGSHLKPIAVSAVAEEQEDMGKLACQLLGKWLLVKFPHCVPALCTAVSTAKERYDCLQDSGEMIGHCKHDLQSEQNWKRCGRRLQMELCDLKAVKLNEVRTIVHCTFPTAVRCSYKADGSPVVHFHFSNVQEQFPYDTTVKVIDGSQFFLQRFENTQELFTYGCILFSLVTETYGQKGFFLRRLDGDLLRIQLARSSCKIMQANLAHVAQRKRNSWLDVDQLMKKARMSSRTVARLVGNVWLLKNSDTGEGSINIGLNLKFSKANMHKPAYTVKTATGRWLYSTQTALILTEYKRRFPEVIEYLSHCSAVHKLDASVIWEDCRREQRLAELLSWLRCLPVSAVRTEQCGTKVVDIGMRGSLERMIRLERNRLISSGREEFYIVDMKASDLYCPSLVFGNWPLNMHKHYCLLDRVVCVRPCFAVPLGLAGTVIHVPPMVEVSHVDLLVLFDEEFVGAFRPDGCKLKSAYYVPIDALLNIRHVKVNPPKTIELVSRALQSTIYAQVNKQEQRMKS</sequence>
<dbReference type="InterPro" id="IPR041385">
    <property type="entry name" value="SH3_12"/>
</dbReference>
<dbReference type="InterPro" id="IPR040992">
    <property type="entry name" value="XRN1_D1"/>
</dbReference>
<dbReference type="CDD" id="cd18673">
    <property type="entry name" value="PIN_XRN1-2-like"/>
    <property type="match status" value="1"/>
</dbReference>
<organism evidence="10 11">
    <name type="scientific">Trichuris muris</name>
    <name type="common">Mouse whipworm</name>
    <dbReference type="NCBI Taxonomy" id="70415"/>
    <lineage>
        <taxon>Eukaryota</taxon>
        <taxon>Metazoa</taxon>
        <taxon>Ecdysozoa</taxon>
        <taxon>Nematoda</taxon>
        <taxon>Enoplea</taxon>
        <taxon>Dorylaimia</taxon>
        <taxon>Trichinellida</taxon>
        <taxon>Trichuridae</taxon>
        <taxon>Trichuris</taxon>
    </lineage>
</organism>
<dbReference type="Pfam" id="PF03159">
    <property type="entry name" value="XRN_N"/>
    <property type="match status" value="1"/>
</dbReference>